<protein>
    <submittedName>
        <fullName evidence="2">Glycosyltransferase</fullName>
    </submittedName>
</protein>
<keyword evidence="3" id="KW-1185">Reference proteome</keyword>
<comment type="caution">
    <text evidence="2">The sequence shown here is derived from an EMBL/GenBank/DDBJ whole genome shotgun (WGS) entry which is preliminary data.</text>
</comment>
<dbReference type="PANTHER" id="PTHR43685">
    <property type="entry name" value="GLYCOSYLTRANSFERASE"/>
    <property type="match status" value="1"/>
</dbReference>
<sequence>MASEEGGRQCGLRARPIWLRHGLQELRERATCSGPASVTAAPVVVSVIVPYYGERAALERCLQSLAHQTVGRESFEVIVVNNRPAQALTLEVSDLLANLAVVDEAQLGSYAARNRGAMLARGRWLAFTDADCVPDDHWLEAGLLHAARHEPLGGHIELVMTNPQSLVEKYDVAFGLNQQSYVEKSGFAATANLIVAKTTFDKVGPFCARLRSAGDWEWCLRAARAGHPVGYCAGAIVRHATRTTWRQVVRKALRVQGGMLTLRMQLHLALAPGACRSLLDAFYPRRYVAKIIAIRNAGDPSWWKLYLAACGVNALAVAETCRLRLGGTPLR</sequence>
<evidence type="ECO:0000313" key="2">
    <source>
        <dbReference type="EMBL" id="MRD48911.1"/>
    </source>
</evidence>
<dbReference type="GO" id="GO:0016740">
    <property type="term" value="F:transferase activity"/>
    <property type="evidence" value="ECO:0007669"/>
    <property type="project" value="UniProtKB-KW"/>
</dbReference>
<dbReference type="Pfam" id="PF00535">
    <property type="entry name" value="Glycos_transf_2"/>
    <property type="match status" value="1"/>
</dbReference>
<dbReference type="Gene3D" id="3.90.550.10">
    <property type="entry name" value="Spore Coat Polysaccharide Biosynthesis Protein SpsA, Chain A"/>
    <property type="match status" value="1"/>
</dbReference>
<dbReference type="InterPro" id="IPR050834">
    <property type="entry name" value="Glycosyltransf_2"/>
</dbReference>
<evidence type="ECO:0000313" key="3">
    <source>
        <dbReference type="Proteomes" id="UP000487350"/>
    </source>
</evidence>
<dbReference type="EMBL" id="WJBU01000016">
    <property type="protein sequence ID" value="MRD48911.1"/>
    <property type="molecule type" value="Genomic_DNA"/>
</dbReference>
<gene>
    <name evidence="2" type="ORF">GHT07_16610</name>
</gene>
<evidence type="ECO:0000259" key="1">
    <source>
        <dbReference type="Pfam" id="PF00535"/>
    </source>
</evidence>
<dbReference type="Proteomes" id="UP000487350">
    <property type="component" value="Unassembled WGS sequence"/>
</dbReference>
<keyword evidence="2" id="KW-0808">Transferase</keyword>
<dbReference type="InterPro" id="IPR001173">
    <property type="entry name" value="Glyco_trans_2-like"/>
</dbReference>
<dbReference type="CDD" id="cd00761">
    <property type="entry name" value="Glyco_tranf_GTA_type"/>
    <property type="match status" value="1"/>
</dbReference>
<dbReference type="AlphaFoldDB" id="A0A844BEM8"/>
<dbReference type="InterPro" id="IPR029044">
    <property type="entry name" value="Nucleotide-diphossugar_trans"/>
</dbReference>
<reference evidence="2 3" key="1">
    <citation type="submission" date="2019-11" db="EMBL/GenBank/DDBJ databases">
        <title>Caenimonas koreensis gen. nov., sp. nov., isolated from activated sludge.</title>
        <authorList>
            <person name="Seung H.R."/>
        </authorList>
    </citation>
    <scope>NUCLEOTIDE SEQUENCE [LARGE SCALE GENOMIC DNA]</scope>
    <source>
        <strain evidence="2 3">EMB320</strain>
    </source>
</reference>
<feature type="domain" description="Glycosyltransferase 2-like" evidence="1">
    <location>
        <begin position="46"/>
        <end position="162"/>
    </location>
</feature>
<proteinExistence type="predicted"/>
<dbReference type="OrthoDB" id="9801954at2"/>
<dbReference type="PANTHER" id="PTHR43685:SF2">
    <property type="entry name" value="GLYCOSYLTRANSFERASE 2-LIKE DOMAIN-CONTAINING PROTEIN"/>
    <property type="match status" value="1"/>
</dbReference>
<dbReference type="SUPFAM" id="SSF53448">
    <property type="entry name" value="Nucleotide-diphospho-sugar transferases"/>
    <property type="match status" value="1"/>
</dbReference>
<accession>A0A844BEM8</accession>
<organism evidence="2 3">
    <name type="scientific">Caenimonas koreensis DSM 17982</name>
    <dbReference type="NCBI Taxonomy" id="1121255"/>
    <lineage>
        <taxon>Bacteria</taxon>
        <taxon>Pseudomonadati</taxon>
        <taxon>Pseudomonadota</taxon>
        <taxon>Betaproteobacteria</taxon>
        <taxon>Burkholderiales</taxon>
        <taxon>Comamonadaceae</taxon>
        <taxon>Caenimonas</taxon>
    </lineage>
</organism>
<name>A0A844BEM8_9BURK</name>